<dbReference type="OrthoDB" id="9985511at2"/>
<protein>
    <submittedName>
        <fullName evidence="2">Uncharacterized protein</fullName>
    </submittedName>
</protein>
<dbReference type="Proteomes" id="UP000268829">
    <property type="component" value="Unassembled WGS sequence"/>
</dbReference>
<reference evidence="2 3" key="1">
    <citation type="submission" date="2018-10" db="EMBL/GenBank/DDBJ databases">
        <title>Phylogenomics of Brevibacillus.</title>
        <authorList>
            <person name="Dunlap C."/>
        </authorList>
    </citation>
    <scope>NUCLEOTIDE SEQUENCE [LARGE SCALE GENOMIC DNA]</scope>
    <source>
        <strain evidence="2 3">DSM 100115</strain>
    </source>
</reference>
<dbReference type="AlphaFoldDB" id="A0A3M8BB25"/>
<evidence type="ECO:0000313" key="3">
    <source>
        <dbReference type="Proteomes" id="UP000268829"/>
    </source>
</evidence>
<comment type="caution">
    <text evidence="2">The sequence shown here is derived from an EMBL/GenBank/DDBJ whole genome shotgun (WGS) entry which is preliminary data.</text>
</comment>
<dbReference type="EMBL" id="RHHS01000010">
    <property type="protein sequence ID" value="RNB60247.1"/>
    <property type="molecule type" value="Genomic_DNA"/>
</dbReference>
<sequence>MAKREQLGAEGLKEQQPAQEEEKEVRSIARARAAYEQLMDEIWIGYMNWTILLRSSRLKANRYRTGRMSWGNVSVGHLQTSSSGKWFNSTRMEKRVQIF</sequence>
<proteinExistence type="predicted"/>
<keyword evidence="3" id="KW-1185">Reference proteome</keyword>
<organism evidence="2 3">
    <name type="scientific">Brevibacillus gelatini</name>
    <dbReference type="NCBI Taxonomy" id="1655277"/>
    <lineage>
        <taxon>Bacteria</taxon>
        <taxon>Bacillati</taxon>
        <taxon>Bacillota</taxon>
        <taxon>Bacilli</taxon>
        <taxon>Bacillales</taxon>
        <taxon>Paenibacillaceae</taxon>
        <taxon>Brevibacillus</taxon>
    </lineage>
</organism>
<accession>A0A3M8BB25</accession>
<evidence type="ECO:0000256" key="1">
    <source>
        <dbReference type="SAM" id="MobiDB-lite"/>
    </source>
</evidence>
<evidence type="ECO:0000313" key="2">
    <source>
        <dbReference type="EMBL" id="RNB60247.1"/>
    </source>
</evidence>
<gene>
    <name evidence="2" type="ORF">EDM57_02785</name>
</gene>
<feature type="compositionally biased region" description="Basic and acidic residues" evidence="1">
    <location>
        <begin position="1"/>
        <end position="13"/>
    </location>
</feature>
<feature type="region of interest" description="Disordered" evidence="1">
    <location>
        <begin position="1"/>
        <end position="23"/>
    </location>
</feature>
<dbReference type="RefSeq" id="WP_122903249.1">
    <property type="nucleotide sequence ID" value="NZ_RHHS01000010.1"/>
</dbReference>
<name>A0A3M8BB25_9BACL</name>